<keyword evidence="2" id="KW-1185">Reference proteome</keyword>
<keyword evidence="1" id="KW-0328">Glycosyltransferase</keyword>
<evidence type="ECO:0000313" key="1">
    <source>
        <dbReference type="EMBL" id="MCJ2375344.1"/>
    </source>
</evidence>
<evidence type="ECO:0000313" key="2">
    <source>
        <dbReference type="Proteomes" id="UP001139488"/>
    </source>
</evidence>
<proteinExistence type="predicted"/>
<keyword evidence="1" id="KW-0808">Transferase</keyword>
<sequence>MKDLIVFGEDYGALPSSTQHIINYLADNRKVLWVNSIGLRQPKLSLRDVKRAAYKLVGKSKASYEMMGTAWVHPNITLANVLTIPAPKSSFARKVAKSALLHQIKPLAEKLHLQDPILWMSLPTAGDLCGSLNESGVVYYCGDDFEALAGVDHEVVKKHEQDLVEKAQLILTASPQLTNKFPGCKTHCLPHGVDVELFSTPAPRAHDLPDNGRPTAGFYGSISNWLDYELLDSVIKQSPDWNFVFIGPCEAGSHALPNDKNVYCMGPRPHHKLPSYSQHWTVSILPFANNPQIEACSPLKLLEYLAAKRPVITTPFPALEPYKSHVDCVSNANEMLIAMERAKSHSPLPSGLVDEQSWRSRGQFVDWMLELL</sequence>
<dbReference type="Gene3D" id="3.40.50.2000">
    <property type="entry name" value="Glycogen Phosphorylase B"/>
    <property type="match status" value="1"/>
</dbReference>
<dbReference type="EMBL" id="JAJNNZ010000001">
    <property type="protein sequence ID" value="MCJ2375344.1"/>
    <property type="molecule type" value="Genomic_DNA"/>
</dbReference>
<dbReference type="Pfam" id="PF13692">
    <property type="entry name" value="Glyco_trans_1_4"/>
    <property type="match status" value="1"/>
</dbReference>
<dbReference type="SUPFAM" id="SSF53756">
    <property type="entry name" value="UDP-Glycosyltransferase/glycogen phosphorylase"/>
    <property type="match status" value="1"/>
</dbReference>
<dbReference type="Gene3D" id="3.40.50.11010">
    <property type="match status" value="1"/>
</dbReference>
<dbReference type="RefSeq" id="WP_244354264.1">
    <property type="nucleotide sequence ID" value="NZ_JAJNNZ010000001.1"/>
</dbReference>
<accession>A0A9X1WE81</accession>
<name>A0A9X1WE81_9VIBR</name>
<comment type="caution">
    <text evidence="1">The sequence shown here is derived from an EMBL/GenBank/DDBJ whole genome shotgun (WGS) entry which is preliminary data.</text>
</comment>
<gene>
    <name evidence="1" type="ORF">LNL84_00690</name>
</gene>
<reference evidence="1" key="1">
    <citation type="submission" date="2021-11" db="EMBL/GenBank/DDBJ databases">
        <title>Vibrio ZSDE26 sp. nov. and Vibrio ZSDZ34 sp. nov., isolated from coastal seawater in Qingdao.</title>
        <authorList>
            <person name="Zhang P."/>
        </authorList>
    </citation>
    <scope>NUCLEOTIDE SEQUENCE</scope>
    <source>
        <strain evidence="1">ZSDZ34</strain>
    </source>
</reference>
<protein>
    <submittedName>
        <fullName evidence="1">Glycosyltransferase</fullName>
        <ecNumber evidence="1">2.4.-.-</ecNumber>
    </submittedName>
</protein>
<dbReference type="EC" id="2.4.-.-" evidence="1"/>
<dbReference type="GO" id="GO:0016757">
    <property type="term" value="F:glycosyltransferase activity"/>
    <property type="evidence" value="ECO:0007669"/>
    <property type="project" value="UniProtKB-KW"/>
</dbReference>
<dbReference type="Proteomes" id="UP001139488">
    <property type="component" value="Unassembled WGS sequence"/>
</dbReference>
<dbReference type="AlphaFoldDB" id="A0A9X1WE81"/>
<organism evidence="1 2">
    <name type="scientific">Vibrio gelatinilyticus</name>
    <dbReference type="NCBI Taxonomy" id="2893468"/>
    <lineage>
        <taxon>Bacteria</taxon>
        <taxon>Pseudomonadati</taxon>
        <taxon>Pseudomonadota</taxon>
        <taxon>Gammaproteobacteria</taxon>
        <taxon>Vibrionales</taxon>
        <taxon>Vibrionaceae</taxon>
        <taxon>Vibrio</taxon>
    </lineage>
</organism>